<reference evidence="3" key="3">
    <citation type="submission" date="2025-09" db="UniProtKB">
        <authorList>
            <consortium name="Ensembl"/>
        </authorList>
    </citation>
    <scope>IDENTIFICATION</scope>
</reference>
<evidence type="ECO:0000256" key="1">
    <source>
        <dbReference type="SAM" id="SignalP"/>
    </source>
</evidence>
<evidence type="ECO:0000313" key="4">
    <source>
        <dbReference type="Proteomes" id="UP000008144"/>
    </source>
</evidence>
<dbReference type="Ensembl" id="ENSCINT00000033712.1">
    <property type="protein sequence ID" value="ENSCINP00000031690.1"/>
    <property type="gene ID" value="ENSCING00000018510.1"/>
</dbReference>
<dbReference type="InParanoid" id="H2XPV6"/>
<keyword evidence="1" id="KW-0732">Signal</keyword>
<dbReference type="InterPro" id="IPR017943">
    <property type="entry name" value="Bactericidal_perm-incr_a/b_dom"/>
</dbReference>
<dbReference type="GO" id="GO:0008289">
    <property type="term" value="F:lipid binding"/>
    <property type="evidence" value="ECO:0007669"/>
    <property type="project" value="InterPro"/>
</dbReference>
<protein>
    <recommendedName>
        <fullName evidence="2">Lipid-binding serum glycoprotein N-terminal domain-containing protein</fullName>
    </recommendedName>
</protein>
<dbReference type="PANTHER" id="PTHR10504:SF131">
    <property type="entry name" value="BPI2 DOMAIN-CONTAINING PROTEIN"/>
    <property type="match status" value="1"/>
</dbReference>
<dbReference type="Proteomes" id="UP000008144">
    <property type="component" value="Unassembled WGS sequence"/>
</dbReference>
<proteinExistence type="predicted"/>
<evidence type="ECO:0000259" key="2">
    <source>
        <dbReference type="Pfam" id="PF01273"/>
    </source>
</evidence>
<feature type="domain" description="Lipid-binding serum glycoprotein N-terminal" evidence="2">
    <location>
        <begin position="55"/>
        <end position="171"/>
    </location>
</feature>
<dbReference type="InterPro" id="IPR017942">
    <property type="entry name" value="Lipid-bd_serum_glycop_N"/>
</dbReference>
<dbReference type="InterPro" id="IPR032942">
    <property type="entry name" value="BPI/LBP/Plunc"/>
</dbReference>
<evidence type="ECO:0000313" key="3">
    <source>
        <dbReference type="Ensembl" id="ENSCINP00000031690.1"/>
    </source>
</evidence>
<reference evidence="4" key="1">
    <citation type="journal article" date="2002" name="Science">
        <title>The draft genome of Ciona intestinalis: insights into chordate and vertebrate origins.</title>
        <authorList>
            <person name="Dehal P."/>
            <person name="Satou Y."/>
            <person name="Campbell R.K."/>
            <person name="Chapman J."/>
            <person name="Degnan B."/>
            <person name="De Tomaso A."/>
            <person name="Davidson B."/>
            <person name="Di Gregorio A."/>
            <person name="Gelpke M."/>
            <person name="Goodstein D.M."/>
            <person name="Harafuji N."/>
            <person name="Hastings K.E."/>
            <person name="Ho I."/>
            <person name="Hotta K."/>
            <person name="Huang W."/>
            <person name="Kawashima T."/>
            <person name="Lemaire P."/>
            <person name="Martinez D."/>
            <person name="Meinertzhagen I.A."/>
            <person name="Necula S."/>
            <person name="Nonaka M."/>
            <person name="Putnam N."/>
            <person name="Rash S."/>
            <person name="Saiga H."/>
            <person name="Satake M."/>
            <person name="Terry A."/>
            <person name="Yamada L."/>
            <person name="Wang H.G."/>
            <person name="Awazu S."/>
            <person name="Azumi K."/>
            <person name="Boore J."/>
            <person name="Branno M."/>
            <person name="Chin-Bow S."/>
            <person name="DeSantis R."/>
            <person name="Doyle S."/>
            <person name="Francino P."/>
            <person name="Keys D.N."/>
            <person name="Haga S."/>
            <person name="Hayashi H."/>
            <person name="Hino K."/>
            <person name="Imai K.S."/>
            <person name="Inaba K."/>
            <person name="Kano S."/>
            <person name="Kobayashi K."/>
            <person name="Kobayashi M."/>
            <person name="Lee B.I."/>
            <person name="Makabe K.W."/>
            <person name="Manohar C."/>
            <person name="Matassi G."/>
            <person name="Medina M."/>
            <person name="Mochizuki Y."/>
            <person name="Mount S."/>
            <person name="Morishita T."/>
            <person name="Miura S."/>
            <person name="Nakayama A."/>
            <person name="Nishizaka S."/>
            <person name="Nomoto H."/>
            <person name="Ohta F."/>
            <person name="Oishi K."/>
            <person name="Rigoutsos I."/>
            <person name="Sano M."/>
            <person name="Sasaki A."/>
            <person name="Sasakura Y."/>
            <person name="Shoguchi E."/>
            <person name="Shin-i T."/>
            <person name="Spagnuolo A."/>
            <person name="Stainier D."/>
            <person name="Suzuki M.M."/>
            <person name="Tassy O."/>
            <person name="Takatori N."/>
            <person name="Tokuoka M."/>
            <person name="Yagi K."/>
            <person name="Yoshizaki F."/>
            <person name="Wada S."/>
            <person name="Zhang C."/>
            <person name="Hyatt P.D."/>
            <person name="Larimer F."/>
            <person name="Detter C."/>
            <person name="Doggett N."/>
            <person name="Glavina T."/>
            <person name="Hawkins T."/>
            <person name="Richardson P."/>
            <person name="Lucas S."/>
            <person name="Kohara Y."/>
            <person name="Levine M."/>
            <person name="Satoh N."/>
            <person name="Rokhsar D.S."/>
        </authorList>
    </citation>
    <scope>NUCLEOTIDE SEQUENCE [LARGE SCALE GENOMIC DNA]</scope>
</reference>
<sequence length="171" mass="19049">MTVYFAVRCILLIFLVTKLSEYYRIQKNSTGPLLPEWNETLDLLPSLNVKVTEKGLNFLKDAGLMLATKQVRGIKLPDVSDKSKIAIIGNVKYTLSEIRINSFTLARSKIITEAPNTVRLVLQNAFVQLSGNWRYKIRFISGHGSFDAKANGISVNLAISIGMNDFGQPTV</sequence>
<feature type="signal peptide" evidence="1">
    <location>
        <begin position="1"/>
        <end position="20"/>
    </location>
</feature>
<dbReference type="HOGENOM" id="CLU_1566397_0_0_1"/>
<dbReference type="Pfam" id="PF01273">
    <property type="entry name" value="LBP_BPI_CETP"/>
    <property type="match status" value="1"/>
</dbReference>
<accession>H2XPV6</accession>
<dbReference type="OMA" id="SEYYRIQ"/>
<name>H2XPV6_CIOIN</name>
<feature type="chain" id="PRO_5003577350" description="Lipid-binding serum glycoprotein N-terminal domain-containing protein" evidence="1">
    <location>
        <begin position="21"/>
        <end position="171"/>
    </location>
</feature>
<keyword evidence="4" id="KW-1185">Reference proteome</keyword>
<organism evidence="3 4">
    <name type="scientific">Ciona intestinalis</name>
    <name type="common">Transparent sea squirt</name>
    <name type="synonym">Ascidia intestinalis</name>
    <dbReference type="NCBI Taxonomy" id="7719"/>
    <lineage>
        <taxon>Eukaryota</taxon>
        <taxon>Metazoa</taxon>
        <taxon>Chordata</taxon>
        <taxon>Tunicata</taxon>
        <taxon>Ascidiacea</taxon>
        <taxon>Phlebobranchia</taxon>
        <taxon>Cionidae</taxon>
        <taxon>Ciona</taxon>
    </lineage>
</organism>
<dbReference type="Gene3D" id="3.15.10.10">
    <property type="entry name" value="Bactericidal permeability-increasing protein, domain 1"/>
    <property type="match status" value="1"/>
</dbReference>
<reference evidence="3" key="2">
    <citation type="submission" date="2025-08" db="UniProtKB">
        <authorList>
            <consortium name="Ensembl"/>
        </authorList>
    </citation>
    <scope>IDENTIFICATION</scope>
</reference>
<dbReference type="AlphaFoldDB" id="H2XPV6"/>
<dbReference type="SUPFAM" id="SSF55394">
    <property type="entry name" value="Bactericidal permeability-increasing protein, BPI"/>
    <property type="match status" value="1"/>
</dbReference>
<dbReference type="PANTHER" id="PTHR10504">
    <property type="entry name" value="BACTERICIDAL PERMEABILITY-INCREASING BPI PROTEIN-RELATED"/>
    <property type="match status" value="1"/>
</dbReference>